<dbReference type="EMBL" id="JAPFFF010000067">
    <property type="protein sequence ID" value="KAK8836242.1"/>
    <property type="molecule type" value="Genomic_DNA"/>
</dbReference>
<evidence type="ECO:0000256" key="7">
    <source>
        <dbReference type="PROSITE-ProRule" id="PRU10141"/>
    </source>
</evidence>
<name>A0ABR2GQQ5_9EUKA</name>
<evidence type="ECO:0000256" key="6">
    <source>
        <dbReference type="ARBA" id="ARBA00022840"/>
    </source>
</evidence>
<keyword evidence="4 7" id="KW-0547">Nucleotide-binding</keyword>
<evidence type="ECO:0000256" key="3">
    <source>
        <dbReference type="ARBA" id="ARBA00022679"/>
    </source>
</evidence>
<gene>
    <name evidence="11" type="ORF">M9Y10_039874</name>
</gene>
<dbReference type="Gene3D" id="3.30.200.20">
    <property type="entry name" value="Phosphorylase Kinase, domain 1"/>
    <property type="match status" value="1"/>
</dbReference>
<feature type="domain" description="AGC-kinase C-terminal" evidence="10">
    <location>
        <begin position="355"/>
        <end position="418"/>
    </location>
</feature>
<dbReference type="SMART" id="SM00220">
    <property type="entry name" value="S_TKc"/>
    <property type="match status" value="1"/>
</dbReference>
<evidence type="ECO:0000259" key="10">
    <source>
        <dbReference type="PROSITE" id="PS51285"/>
    </source>
</evidence>
<evidence type="ECO:0000259" key="9">
    <source>
        <dbReference type="PROSITE" id="PS50011"/>
    </source>
</evidence>
<dbReference type="PANTHER" id="PTHR24351">
    <property type="entry name" value="RIBOSOMAL PROTEIN S6 KINASE"/>
    <property type="match status" value="1"/>
</dbReference>
<dbReference type="InterPro" id="IPR000961">
    <property type="entry name" value="AGC-kinase_C"/>
</dbReference>
<keyword evidence="2" id="KW-0597">Phosphoprotein</keyword>
<evidence type="ECO:0000256" key="4">
    <source>
        <dbReference type="ARBA" id="ARBA00022741"/>
    </source>
</evidence>
<evidence type="ECO:0000256" key="2">
    <source>
        <dbReference type="ARBA" id="ARBA00022553"/>
    </source>
</evidence>
<feature type="domain" description="Protein kinase" evidence="9">
    <location>
        <begin position="101"/>
        <end position="354"/>
    </location>
</feature>
<reference evidence="11 12" key="1">
    <citation type="submission" date="2024-04" db="EMBL/GenBank/DDBJ databases">
        <title>Tritrichomonas musculus Genome.</title>
        <authorList>
            <person name="Alves-Ferreira E."/>
            <person name="Grigg M."/>
            <person name="Lorenzi H."/>
            <person name="Galac M."/>
        </authorList>
    </citation>
    <scope>NUCLEOTIDE SEQUENCE [LARGE SCALE GENOMIC DNA]</scope>
    <source>
        <strain evidence="11 12">EAF2021</strain>
    </source>
</reference>
<dbReference type="PROSITE" id="PS51285">
    <property type="entry name" value="AGC_KINASE_CTER"/>
    <property type="match status" value="1"/>
</dbReference>
<comment type="similarity">
    <text evidence="8">Belongs to the protein kinase superfamily.</text>
</comment>
<dbReference type="InterPro" id="IPR008271">
    <property type="entry name" value="Ser/Thr_kinase_AS"/>
</dbReference>
<protein>
    <recommendedName>
        <fullName evidence="13">AGC family protein kinase</fullName>
    </recommendedName>
</protein>
<evidence type="ECO:0000256" key="8">
    <source>
        <dbReference type="RuleBase" id="RU000304"/>
    </source>
</evidence>
<keyword evidence="6 7" id="KW-0067">ATP-binding</keyword>
<dbReference type="PROSITE" id="PS00107">
    <property type="entry name" value="PROTEIN_KINASE_ATP"/>
    <property type="match status" value="1"/>
</dbReference>
<feature type="binding site" evidence="7">
    <location>
        <position position="130"/>
    </location>
    <ligand>
        <name>ATP</name>
        <dbReference type="ChEBI" id="CHEBI:30616"/>
    </ligand>
</feature>
<dbReference type="InterPro" id="IPR045270">
    <property type="entry name" value="STKc_AGC"/>
</dbReference>
<evidence type="ECO:0000256" key="1">
    <source>
        <dbReference type="ARBA" id="ARBA00022527"/>
    </source>
</evidence>
<dbReference type="CDD" id="cd05123">
    <property type="entry name" value="STKc_AGC"/>
    <property type="match status" value="1"/>
</dbReference>
<dbReference type="SUPFAM" id="SSF56112">
    <property type="entry name" value="Protein kinase-like (PK-like)"/>
    <property type="match status" value="1"/>
</dbReference>
<organism evidence="11 12">
    <name type="scientific">Tritrichomonas musculus</name>
    <dbReference type="NCBI Taxonomy" id="1915356"/>
    <lineage>
        <taxon>Eukaryota</taxon>
        <taxon>Metamonada</taxon>
        <taxon>Parabasalia</taxon>
        <taxon>Tritrichomonadida</taxon>
        <taxon>Tritrichomonadidae</taxon>
        <taxon>Tritrichomonas</taxon>
    </lineage>
</organism>
<evidence type="ECO:0000313" key="11">
    <source>
        <dbReference type="EMBL" id="KAK8836242.1"/>
    </source>
</evidence>
<dbReference type="InterPro" id="IPR017441">
    <property type="entry name" value="Protein_kinase_ATP_BS"/>
</dbReference>
<dbReference type="PROSITE" id="PS50011">
    <property type="entry name" value="PROTEIN_KINASE_DOM"/>
    <property type="match status" value="1"/>
</dbReference>
<dbReference type="PROSITE" id="PS00108">
    <property type="entry name" value="PROTEIN_KINASE_ST"/>
    <property type="match status" value="1"/>
</dbReference>
<evidence type="ECO:0000256" key="5">
    <source>
        <dbReference type="ARBA" id="ARBA00022777"/>
    </source>
</evidence>
<accession>A0ABR2GQQ5</accession>
<dbReference type="Gene3D" id="1.10.510.10">
    <property type="entry name" value="Transferase(Phosphotransferase) domain 1"/>
    <property type="match status" value="1"/>
</dbReference>
<keyword evidence="1 8" id="KW-0723">Serine/threonine-protein kinase</keyword>
<dbReference type="Proteomes" id="UP001470230">
    <property type="component" value="Unassembled WGS sequence"/>
</dbReference>
<evidence type="ECO:0000313" key="12">
    <source>
        <dbReference type="Proteomes" id="UP001470230"/>
    </source>
</evidence>
<keyword evidence="3" id="KW-0808">Transferase</keyword>
<dbReference type="InterPro" id="IPR000719">
    <property type="entry name" value="Prot_kinase_dom"/>
</dbReference>
<comment type="caution">
    <text evidence="11">The sequence shown here is derived from an EMBL/GenBank/DDBJ whole genome shotgun (WGS) entry which is preliminary data.</text>
</comment>
<dbReference type="Pfam" id="PF00069">
    <property type="entry name" value="Pkinase"/>
    <property type="match status" value="1"/>
</dbReference>
<evidence type="ECO:0008006" key="13">
    <source>
        <dbReference type="Google" id="ProtNLM"/>
    </source>
</evidence>
<dbReference type="InterPro" id="IPR011009">
    <property type="entry name" value="Kinase-like_dom_sf"/>
</dbReference>
<sequence>MEFHVSLKKSKAFRFKNKFNLCIEKDIITFSKKKSDKNDIIIQVTENTEFFIQKIKGKEYIVIENGPSLTLKFSSKKKLMKILLALKSTKYANSKLHADDFKILSYIGQGYFGLVSLAQYKNSNEMFALKRISKSRLYSLKSTNTVLRERQLLEHLNNKNPFLVKMEFAFQDAENFYIGLEYVSGGNLRHHLKTNGKVSSIDLKIYLAEIAICLDFLHKEGIIYRDLKPDNVLIASDGHIKLTDFGLSKNINKNEHTSTFCGTNIYVAPEIITNHEYSYEIDWYQLGVLAYELSFEKAPFDSSNSKKLMEKIINEEPQFLSNADPILVDLIKRLMEKNPKERMNFDGLKNHMFFKGFSFDNAFEKKYKPSFIPSKTVSTSTSFFSQIEPEIYENSLLKNDQNLFNGFSFISDEFNNLL</sequence>
<proteinExistence type="inferred from homology"/>
<keyword evidence="12" id="KW-1185">Reference proteome</keyword>
<keyword evidence="5" id="KW-0418">Kinase</keyword>